<dbReference type="PANTHER" id="PTHR23235:SF120">
    <property type="entry name" value="KRUPPEL-LIKE FACTOR 15"/>
    <property type="match status" value="1"/>
</dbReference>
<keyword evidence="2 4" id="KW-0863">Zinc-finger</keyword>
<dbReference type="SMART" id="SM00355">
    <property type="entry name" value="ZnF_C2H2"/>
    <property type="match status" value="3"/>
</dbReference>
<dbReference type="AlphaFoldDB" id="A0A6J1X3E3"/>
<dbReference type="InterPro" id="IPR036236">
    <property type="entry name" value="Znf_C2H2_sf"/>
</dbReference>
<dbReference type="InParanoid" id="A0A6J1X3E3"/>
<proteinExistence type="predicted"/>
<accession>A0A6J1X3E3</accession>
<feature type="domain" description="C2H2-type" evidence="6">
    <location>
        <begin position="198"/>
        <end position="221"/>
    </location>
</feature>
<dbReference type="Gene3D" id="3.30.160.60">
    <property type="entry name" value="Classic Zinc Finger"/>
    <property type="match status" value="3"/>
</dbReference>
<dbReference type="Pfam" id="PF00096">
    <property type="entry name" value="zf-C2H2"/>
    <property type="match status" value="3"/>
</dbReference>
<evidence type="ECO:0000259" key="6">
    <source>
        <dbReference type="PROSITE" id="PS50157"/>
    </source>
</evidence>
<dbReference type="GO" id="GO:0005634">
    <property type="term" value="C:nucleus"/>
    <property type="evidence" value="ECO:0007669"/>
    <property type="project" value="UniProtKB-SubCell"/>
</dbReference>
<evidence type="ECO:0000313" key="7">
    <source>
        <dbReference type="Proteomes" id="UP001652740"/>
    </source>
</evidence>
<dbReference type="InterPro" id="IPR013087">
    <property type="entry name" value="Znf_C2H2_type"/>
</dbReference>
<feature type="compositionally biased region" description="Basic and acidic residues" evidence="5">
    <location>
        <begin position="46"/>
        <end position="57"/>
    </location>
</feature>
<evidence type="ECO:0000256" key="2">
    <source>
        <dbReference type="ARBA" id="ARBA00022771"/>
    </source>
</evidence>
<name>A0A6J1X3E3_GALME</name>
<protein>
    <submittedName>
        <fullName evidence="8">Krueppel-like factor luna</fullName>
    </submittedName>
</protein>
<evidence type="ECO:0000256" key="4">
    <source>
        <dbReference type="PROSITE-ProRule" id="PRU00042"/>
    </source>
</evidence>
<dbReference type="Proteomes" id="UP001652740">
    <property type="component" value="Unplaced"/>
</dbReference>
<evidence type="ECO:0000313" key="8">
    <source>
        <dbReference type="RefSeq" id="XP_026760472.2"/>
    </source>
</evidence>
<evidence type="ECO:0000256" key="1">
    <source>
        <dbReference type="ARBA" id="ARBA00022723"/>
    </source>
</evidence>
<feature type="domain" description="C2H2-type" evidence="6">
    <location>
        <begin position="138"/>
        <end position="167"/>
    </location>
</feature>
<sequence length="221" mass="26059">MDVLPSGSLFRELQDVTDTGYFEYKVSLEDNWQQTCYEMARYLREEPRKRREPHQEEEWAISATSSPTSPQSPRLFTITAVKSEPPSDSDELEIKDEPPSPPAPVRRAHPPRHYSLMHTPDSRQRVLMHTTDPRRRVHRCEFPACDKVYTKSSHLKAHKRTHTGEKPYKCSWEGCEWRFARSDELTRHYRKHTGAKPFRCHHCDRCFSRSDHLALHAKRHA</sequence>
<dbReference type="CDD" id="cd21973">
    <property type="entry name" value="KLF6_7_N-like"/>
    <property type="match status" value="1"/>
</dbReference>
<organism evidence="7 8">
    <name type="scientific">Galleria mellonella</name>
    <name type="common">Greater wax moth</name>
    <dbReference type="NCBI Taxonomy" id="7137"/>
    <lineage>
        <taxon>Eukaryota</taxon>
        <taxon>Metazoa</taxon>
        <taxon>Ecdysozoa</taxon>
        <taxon>Arthropoda</taxon>
        <taxon>Hexapoda</taxon>
        <taxon>Insecta</taxon>
        <taxon>Pterygota</taxon>
        <taxon>Neoptera</taxon>
        <taxon>Endopterygota</taxon>
        <taxon>Lepidoptera</taxon>
        <taxon>Glossata</taxon>
        <taxon>Ditrysia</taxon>
        <taxon>Pyraloidea</taxon>
        <taxon>Pyralidae</taxon>
        <taxon>Galleriinae</taxon>
        <taxon>Galleria</taxon>
    </lineage>
</organism>
<gene>
    <name evidence="8" type="primary">LOC113519555</name>
</gene>
<keyword evidence="3" id="KW-0862">Zinc</keyword>
<dbReference type="PANTHER" id="PTHR23235">
    <property type="entry name" value="KRUEPPEL-LIKE TRANSCRIPTION FACTOR"/>
    <property type="match status" value="1"/>
</dbReference>
<dbReference type="PROSITE" id="PS50157">
    <property type="entry name" value="ZINC_FINGER_C2H2_2"/>
    <property type="match status" value="3"/>
</dbReference>
<dbReference type="GO" id="GO:0000978">
    <property type="term" value="F:RNA polymerase II cis-regulatory region sequence-specific DNA binding"/>
    <property type="evidence" value="ECO:0007669"/>
    <property type="project" value="TreeGrafter"/>
</dbReference>
<dbReference type="RefSeq" id="XP_026760472.2">
    <property type="nucleotide sequence ID" value="XM_026904671.3"/>
</dbReference>
<evidence type="ECO:0000256" key="5">
    <source>
        <dbReference type="SAM" id="MobiDB-lite"/>
    </source>
</evidence>
<feature type="domain" description="C2H2-type" evidence="6">
    <location>
        <begin position="168"/>
        <end position="197"/>
    </location>
</feature>
<dbReference type="PROSITE" id="PS00028">
    <property type="entry name" value="ZINC_FINGER_C2H2_1"/>
    <property type="match status" value="3"/>
</dbReference>
<keyword evidence="1" id="KW-0479">Metal-binding</keyword>
<dbReference type="GO" id="GO:0000981">
    <property type="term" value="F:DNA-binding transcription factor activity, RNA polymerase II-specific"/>
    <property type="evidence" value="ECO:0007669"/>
    <property type="project" value="TreeGrafter"/>
</dbReference>
<dbReference type="GeneID" id="113519555"/>
<evidence type="ECO:0000256" key="3">
    <source>
        <dbReference type="ARBA" id="ARBA00022833"/>
    </source>
</evidence>
<reference evidence="8" key="1">
    <citation type="submission" date="2025-08" db="UniProtKB">
        <authorList>
            <consortium name="RefSeq"/>
        </authorList>
    </citation>
    <scope>IDENTIFICATION</scope>
    <source>
        <tissue evidence="8">Whole larvae</tissue>
    </source>
</reference>
<dbReference type="SUPFAM" id="SSF57667">
    <property type="entry name" value="beta-beta-alpha zinc fingers"/>
    <property type="match status" value="2"/>
</dbReference>
<feature type="region of interest" description="Disordered" evidence="5">
    <location>
        <begin position="46"/>
        <end position="109"/>
    </location>
</feature>
<dbReference type="KEGG" id="gmw:113519555"/>
<keyword evidence="7" id="KW-1185">Reference proteome</keyword>
<dbReference type="GO" id="GO:0008270">
    <property type="term" value="F:zinc ion binding"/>
    <property type="evidence" value="ECO:0007669"/>
    <property type="project" value="UniProtKB-KW"/>
</dbReference>
<feature type="compositionally biased region" description="Low complexity" evidence="5">
    <location>
        <begin position="62"/>
        <end position="73"/>
    </location>
</feature>